<evidence type="ECO:0000313" key="1">
    <source>
        <dbReference type="EMBL" id="DAA33881.1"/>
    </source>
</evidence>
<protein>
    <submittedName>
        <fullName evidence="1">One-helix protein 2</fullName>
    </submittedName>
</protein>
<dbReference type="EMBL" id="BK006746">
    <property type="protein sequence ID" value="DAA33881.1"/>
    <property type="molecule type" value="mRNA"/>
</dbReference>
<gene>
    <name evidence="1" type="primary">OHP2</name>
</gene>
<reference evidence="1" key="3">
    <citation type="journal article" date="2010" name="BMC Evol. Biol.">
        <title>Taxonomic distribution and origins of the extended LHC (light-harvesting complex) antenna protein superfamily.</title>
        <authorList>
            <person name="Engelken J."/>
            <person name="Brinkmann H."/>
            <person name="Adamska I."/>
        </authorList>
    </citation>
    <scope>NUCLEOTIDE SEQUENCE</scope>
</reference>
<name>D9PTQ1_CYAPA</name>
<sequence>MSQNAPAAFTFGPAALLSGSCSRAPAVPRSSAVCLGSRSARRLPRAAGRARTVFSAEPAVRLELQGTPVGIRGQSVGDASAGIRAELDERAKAESSKAPLVLETEIIVEEDEDEDENVANKLNRVSATSVGDFDNPSFECPYPNDKIKGGRITFDEQVAIAKRLTADWEYDRLMEVYERKRLFGMTPRAEVINGRVAMLGLLLGWLTERITGFTFLEQIGLGN</sequence>
<dbReference type="SUPFAM" id="SSF103511">
    <property type="entry name" value="Chlorophyll a-b binding protein"/>
    <property type="match status" value="1"/>
</dbReference>
<reference evidence="1" key="2">
    <citation type="journal article" date="2003" name="Plant Physiol.">
        <title>Light stress-induced one-helix protein of the chlorophyll a/b-binding family associated with photosystem I.</title>
        <authorList>
            <person name="Andersson U."/>
            <person name="Heddad M."/>
            <person name="Adamska I."/>
        </authorList>
    </citation>
    <scope>NUCLEOTIDE SEQUENCE</scope>
</reference>
<reference evidence="1" key="1">
    <citation type="journal article" date="2000" name="Proc. Natl. Acad. Sci. U.S.A.">
        <title>Light stress-regulated two-helix proteins in Arabidopsis thaliana related to the chlorophyll a/b-binding gene family.</title>
        <authorList>
            <person name="Heddad M."/>
            <person name="Adamska I."/>
        </authorList>
    </citation>
    <scope>NUCLEOTIDE SEQUENCE</scope>
</reference>
<accession>D9PTQ1</accession>
<dbReference type="AlphaFoldDB" id="D9PTQ1"/>
<organism evidence="1">
    <name type="scientific">Cyanophora paradoxa</name>
    <dbReference type="NCBI Taxonomy" id="2762"/>
    <lineage>
        <taxon>Eukaryota</taxon>
        <taxon>Glaucocystophyceae</taxon>
        <taxon>Cyanophorales</taxon>
        <taxon>Cyanophoraceae</taxon>
        <taxon>Cyanophora</taxon>
    </lineage>
</organism>
<proteinExistence type="evidence at transcript level"/>